<evidence type="ECO:0000259" key="5">
    <source>
        <dbReference type="Pfam" id="PF04116"/>
    </source>
</evidence>
<evidence type="ECO:0000256" key="1">
    <source>
        <dbReference type="ARBA" id="ARBA00004370"/>
    </source>
</evidence>
<evidence type="ECO:0000256" key="3">
    <source>
        <dbReference type="ARBA" id="ARBA00022989"/>
    </source>
</evidence>
<protein>
    <recommendedName>
        <fullName evidence="5">Fatty acid hydroxylase domain-containing protein</fullName>
    </recommendedName>
</protein>
<reference evidence="6 7" key="1">
    <citation type="journal article" name="Sci. Rep.">
        <title>Telomere-to-telomere assembled and centromere annotated genomes of the two main subspecies of the button mushroom Agaricus bisporus reveal especially polymorphic chromosome ends.</title>
        <authorList>
            <person name="Sonnenberg A.S.M."/>
            <person name="Sedaghat-Telgerd N."/>
            <person name="Lavrijssen B."/>
            <person name="Ohm R.A."/>
            <person name="Hendrickx P.M."/>
            <person name="Scholtmeijer K."/>
            <person name="Baars J.J.P."/>
            <person name="van Peer A."/>
        </authorList>
    </citation>
    <scope>NUCLEOTIDE SEQUENCE [LARGE SCALE GENOMIC DNA]</scope>
    <source>
        <strain evidence="6 7">H119_p4</strain>
    </source>
</reference>
<evidence type="ECO:0000256" key="4">
    <source>
        <dbReference type="ARBA" id="ARBA00023136"/>
    </source>
</evidence>
<organism evidence="6 7">
    <name type="scientific">Agaricus bisporus var. burnettii</name>
    <dbReference type="NCBI Taxonomy" id="192524"/>
    <lineage>
        <taxon>Eukaryota</taxon>
        <taxon>Fungi</taxon>
        <taxon>Dikarya</taxon>
        <taxon>Basidiomycota</taxon>
        <taxon>Agaricomycotina</taxon>
        <taxon>Agaricomycetes</taxon>
        <taxon>Agaricomycetidae</taxon>
        <taxon>Agaricales</taxon>
        <taxon>Agaricineae</taxon>
        <taxon>Agaricaceae</taxon>
        <taxon>Agaricus</taxon>
    </lineage>
</organism>
<name>A0A8H7EWI0_AGABI</name>
<dbReference type="PANTHER" id="PTHR11863">
    <property type="entry name" value="STEROL DESATURASE"/>
    <property type="match status" value="1"/>
</dbReference>
<dbReference type="EMBL" id="JABXXO010000014">
    <property type="protein sequence ID" value="KAF7761096.1"/>
    <property type="molecule type" value="Genomic_DNA"/>
</dbReference>
<keyword evidence="4" id="KW-0472">Membrane</keyword>
<gene>
    <name evidence="6" type="ORF">Agabi119p4_10505</name>
</gene>
<evidence type="ECO:0000256" key="2">
    <source>
        <dbReference type="ARBA" id="ARBA00022692"/>
    </source>
</evidence>
<accession>A0A8H7EWI0</accession>
<dbReference type="GO" id="GO:0016491">
    <property type="term" value="F:oxidoreductase activity"/>
    <property type="evidence" value="ECO:0007669"/>
    <property type="project" value="InterPro"/>
</dbReference>
<keyword evidence="2" id="KW-0812">Transmembrane</keyword>
<dbReference type="OMA" id="IVHEFIY"/>
<evidence type="ECO:0000313" key="7">
    <source>
        <dbReference type="Proteomes" id="UP000629468"/>
    </source>
</evidence>
<keyword evidence="3" id="KW-1133">Transmembrane helix</keyword>
<evidence type="ECO:0000313" key="6">
    <source>
        <dbReference type="EMBL" id="KAF7761096.1"/>
    </source>
</evidence>
<dbReference type="Pfam" id="PF04116">
    <property type="entry name" value="FA_hydroxylase"/>
    <property type="match status" value="1"/>
</dbReference>
<proteinExistence type="predicted"/>
<sequence>MSFANATALSATELLYKGTDFSSLSCLERQWAAWYIWIGNPIIATGLMSFLLHEVVYFGRCVPWIIIDAIPYFHKWKLQPNKVPTPKEQWECTKQVLFSHFTIELPAIWLFHPLAESVGMSTWQVPFPTWKAVLPQVFFFFVFEDFFHFVAHQALHTGILYKHIHKLHHKYSAPFGLAAEYAHPAEVFILGFGTLAGPILYCVFARDLHILTVYIWIVLRLFQAIDAHSGYDFPWSLQHIIPFWSGADHHDFHHMAFTNNFSTSFRWWDHICGTDNLYREYKKKLRAAKTSMKGASKAQLEAAEKALQDEFEEEGIKAEAAVGAKAKVQ</sequence>
<comment type="subcellular location">
    <subcellularLocation>
        <location evidence="1">Membrane</location>
    </subcellularLocation>
</comment>
<dbReference type="GO" id="GO:0016020">
    <property type="term" value="C:membrane"/>
    <property type="evidence" value="ECO:0007669"/>
    <property type="project" value="UniProtKB-SubCell"/>
</dbReference>
<dbReference type="InterPro" id="IPR050307">
    <property type="entry name" value="Sterol_Desaturase_Related"/>
</dbReference>
<comment type="caution">
    <text evidence="6">The sequence shown here is derived from an EMBL/GenBank/DDBJ whole genome shotgun (WGS) entry which is preliminary data.</text>
</comment>
<dbReference type="GO" id="GO:0005506">
    <property type="term" value="F:iron ion binding"/>
    <property type="evidence" value="ECO:0007669"/>
    <property type="project" value="InterPro"/>
</dbReference>
<feature type="domain" description="Fatty acid hydroxylase" evidence="5">
    <location>
        <begin position="138"/>
        <end position="274"/>
    </location>
</feature>
<dbReference type="GO" id="GO:0008610">
    <property type="term" value="P:lipid biosynthetic process"/>
    <property type="evidence" value="ECO:0007669"/>
    <property type="project" value="InterPro"/>
</dbReference>
<dbReference type="Proteomes" id="UP000629468">
    <property type="component" value="Unassembled WGS sequence"/>
</dbReference>
<dbReference type="InterPro" id="IPR006694">
    <property type="entry name" value="Fatty_acid_hydroxylase"/>
</dbReference>
<dbReference type="AlphaFoldDB" id="A0A8H7EWI0"/>